<evidence type="ECO:0000313" key="1">
    <source>
        <dbReference type="EMBL" id="VFJ99381.1"/>
    </source>
</evidence>
<accession>A0A450V3K1</accession>
<reference evidence="1" key="1">
    <citation type="submission" date="2019-02" db="EMBL/GenBank/DDBJ databases">
        <authorList>
            <person name="Gruber-Vodicka R. H."/>
            <person name="Seah K. B. B."/>
        </authorList>
    </citation>
    <scope>NUCLEOTIDE SEQUENCE</scope>
    <source>
        <strain evidence="1">BECK_M6</strain>
    </source>
</reference>
<organism evidence="1">
    <name type="scientific">Candidatus Kentrum sp. LFY</name>
    <dbReference type="NCBI Taxonomy" id="2126342"/>
    <lineage>
        <taxon>Bacteria</taxon>
        <taxon>Pseudomonadati</taxon>
        <taxon>Pseudomonadota</taxon>
        <taxon>Gammaproteobacteria</taxon>
        <taxon>Candidatus Kentrum</taxon>
    </lineage>
</organism>
<proteinExistence type="predicted"/>
<protein>
    <submittedName>
        <fullName evidence="1">Uncharacterized protein</fullName>
    </submittedName>
</protein>
<dbReference type="AlphaFoldDB" id="A0A450V3K1"/>
<gene>
    <name evidence="1" type="ORF">BECKLFY1418A_GA0070994_109724</name>
</gene>
<name>A0A450V3K1_9GAMM</name>
<dbReference type="EMBL" id="CAADFH010000097">
    <property type="protein sequence ID" value="VFJ99381.1"/>
    <property type="molecule type" value="Genomic_DNA"/>
</dbReference>
<sequence length="54" mass="6270">MERGLRQVSEYARRLGRDKGYLILFDREATTPWEERGEVEEMETGGVTVVVVRV</sequence>